<keyword evidence="2" id="KW-1185">Reference proteome</keyword>
<comment type="caution">
    <text evidence="1">The sequence shown here is derived from an EMBL/GenBank/DDBJ whole genome shotgun (WGS) entry which is preliminary data.</text>
</comment>
<name>A0ABQ9GDL9_9NEOP</name>
<sequence>MELGTQINKPFMDFIINELSSRLPKSELQRVGQIKKLMSPEFSDGFENKVLRVWKQIWKSDPSQKFPKPPAEGYKLASALTNISYVSTLMCPTGYNTTLRHL</sequence>
<reference evidence="1 2" key="1">
    <citation type="submission" date="2023-02" db="EMBL/GenBank/DDBJ databases">
        <title>LHISI_Scaffold_Assembly.</title>
        <authorList>
            <person name="Stuart O.P."/>
            <person name="Cleave R."/>
            <person name="Magrath M.J.L."/>
            <person name="Mikheyev A.S."/>
        </authorList>
    </citation>
    <scope>NUCLEOTIDE SEQUENCE [LARGE SCALE GENOMIC DNA]</scope>
    <source>
        <strain evidence="1">Daus_M_001</strain>
        <tissue evidence="1">Leg muscle</tissue>
    </source>
</reference>
<protein>
    <submittedName>
        <fullName evidence="1">Uncharacterized protein</fullName>
    </submittedName>
</protein>
<dbReference type="EMBL" id="JARBHB010000014">
    <property type="protein sequence ID" value="KAJ8869176.1"/>
    <property type="molecule type" value="Genomic_DNA"/>
</dbReference>
<evidence type="ECO:0000313" key="1">
    <source>
        <dbReference type="EMBL" id="KAJ8869176.1"/>
    </source>
</evidence>
<evidence type="ECO:0000313" key="2">
    <source>
        <dbReference type="Proteomes" id="UP001159363"/>
    </source>
</evidence>
<accession>A0ABQ9GDL9</accession>
<dbReference type="Proteomes" id="UP001159363">
    <property type="component" value="Chromosome 13"/>
</dbReference>
<proteinExistence type="predicted"/>
<gene>
    <name evidence="1" type="ORF">PR048_030746</name>
</gene>
<organism evidence="1 2">
    <name type="scientific">Dryococelus australis</name>
    <dbReference type="NCBI Taxonomy" id="614101"/>
    <lineage>
        <taxon>Eukaryota</taxon>
        <taxon>Metazoa</taxon>
        <taxon>Ecdysozoa</taxon>
        <taxon>Arthropoda</taxon>
        <taxon>Hexapoda</taxon>
        <taxon>Insecta</taxon>
        <taxon>Pterygota</taxon>
        <taxon>Neoptera</taxon>
        <taxon>Polyneoptera</taxon>
        <taxon>Phasmatodea</taxon>
        <taxon>Verophasmatodea</taxon>
        <taxon>Anareolatae</taxon>
        <taxon>Phasmatidae</taxon>
        <taxon>Eurycanthinae</taxon>
        <taxon>Dryococelus</taxon>
    </lineage>
</organism>